<protein>
    <submittedName>
        <fullName evidence="2">SJCHGC07703 protein</fullName>
    </submittedName>
</protein>
<feature type="transmembrane region" description="Helical" evidence="1">
    <location>
        <begin position="58"/>
        <end position="75"/>
    </location>
</feature>
<dbReference type="EMBL" id="AY915569">
    <property type="protein sequence ID" value="AAX30790.1"/>
    <property type="molecule type" value="mRNA"/>
</dbReference>
<evidence type="ECO:0000256" key="1">
    <source>
        <dbReference type="SAM" id="Phobius"/>
    </source>
</evidence>
<keyword evidence="1" id="KW-1133">Transmembrane helix</keyword>
<name>Q5BRP5_SCHJA</name>
<keyword evidence="1" id="KW-0472">Membrane</keyword>
<reference evidence="2" key="2">
    <citation type="journal article" date="2006" name="PLoS Pathog.">
        <title>New perspectives on host-parasite interplay by comparative transcriptomic and proteomic analyses of Schistosoma japonicum.</title>
        <authorList>
            <person name="Liu F."/>
            <person name="Lu J."/>
            <person name="Hu W."/>
            <person name="Wang S.Y."/>
            <person name="Cui S.J."/>
            <person name="Chi M."/>
            <person name="Yan Q."/>
            <person name="Wang X.R."/>
            <person name="Song H.D."/>
            <person name="Xu X.N."/>
            <person name="Wang J.J."/>
            <person name="Zhang X.L."/>
            <person name="Zhang X."/>
            <person name="Wang Z.Q."/>
            <person name="Xue C.L."/>
            <person name="Brindley P.J."/>
            <person name="McManus D.P."/>
            <person name="Yang P.Y."/>
            <person name="Feng Z."/>
            <person name="Chen Z."/>
            <person name="Han Z.G."/>
        </authorList>
    </citation>
    <scope>NUCLEOTIDE SEQUENCE</scope>
</reference>
<organism evidence="2">
    <name type="scientific">Schistosoma japonicum</name>
    <name type="common">Blood fluke</name>
    <dbReference type="NCBI Taxonomy" id="6182"/>
    <lineage>
        <taxon>Eukaryota</taxon>
        <taxon>Metazoa</taxon>
        <taxon>Spiralia</taxon>
        <taxon>Lophotrochozoa</taxon>
        <taxon>Platyhelminthes</taxon>
        <taxon>Trematoda</taxon>
        <taxon>Digenea</taxon>
        <taxon>Strigeidida</taxon>
        <taxon>Schistosomatoidea</taxon>
        <taxon>Schistosomatidae</taxon>
        <taxon>Schistosoma</taxon>
    </lineage>
</organism>
<keyword evidence="1" id="KW-0812">Transmembrane</keyword>
<sequence>MLIVPSIKSTSLIRENIYYVYFSLLRLPLTCCQLSFLSIRDYQSKMLTFAFRNHLSSILFQCFLIFILKLSVLFSR</sequence>
<dbReference type="AlphaFoldDB" id="Q5BRP5"/>
<reference evidence="2" key="1">
    <citation type="submission" date="2005-01" db="EMBL/GenBank/DDBJ databases">
        <authorList>
            <person name="Han Z."/>
        </authorList>
    </citation>
    <scope>NUCLEOTIDE SEQUENCE</scope>
</reference>
<proteinExistence type="evidence at transcript level"/>
<feature type="transmembrane region" description="Helical" evidence="1">
    <location>
        <begin position="18"/>
        <end position="37"/>
    </location>
</feature>
<accession>Q5BRP5</accession>
<evidence type="ECO:0000313" key="2">
    <source>
        <dbReference type="EMBL" id="AAX30790.1"/>
    </source>
</evidence>